<gene>
    <name evidence="2" type="ORF">FHG64_14920</name>
</gene>
<protein>
    <submittedName>
        <fullName evidence="2">Glycosyltransferase family 2 protein</fullName>
    </submittedName>
</protein>
<dbReference type="RefSeq" id="WP_139067156.1">
    <property type="nucleotide sequence ID" value="NZ_CP040812.1"/>
</dbReference>
<evidence type="ECO:0000313" key="3">
    <source>
        <dbReference type="Proteomes" id="UP000309016"/>
    </source>
</evidence>
<reference evidence="2 3" key="1">
    <citation type="submission" date="2019-06" db="EMBL/GenBank/DDBJ databases">
        <title>Complete genome sequence of Antarcticibacterium flavum KCTC 52984T from an Antarctic marine sediment.</title>
        <authorList>
            <person name="Lee Y.M."/>
            <person name="Shin S.C."/>
        </authorList>
    </citation>
    <scope>NUCLEOTIDE SEQUENCE [LARGE SCALE GENOMIC DNA]</scope>
    <source>
        <strain evidence="2 3">KCTC 52984</strain>
    </source>
</reference>
<dbReference type="OrthoDB" id="1493960at2"/>
<dbReference type="AlphaFoldDB" id="A0A5B7X5D1"/>
<evidence type="ECO:0000313" key="2">
    <source>
        <dbReference type="EMBL" id="QCY70587.1"/>
    </source>
</evidence>
<dbReference type="InterPro" id="IPR001173">
    <property type="entry name" value="Glyco_trans_2-like"/>
</dbReference>
<keyword evidence="2" id="KW-0808">Transferase</keyword>
<proteinExistence type="predicted"/>
<name>A0A5B7X5D1_9FLAO</name>
<dbReference type="PANTHER" id="PTHR43685:SF2">
    <property type="entry name" value="GLYCOSYLTRANSFERASE 2-LIKE DOMAIN-CONTAINING PROTEIN"/>
    <property type="match status" value="1"/>
</dbReference>
<organism evidence="2 3">
    <name type="scientific">Antarcticibacterium flavum</name>
    <dbReference type="NCBI Taxonomy" id="2058175"/>
    <lineage>
        <taxon>Bacteria</taxon>
        <taxon>Pseudomonadati</taxon>
        <taxon>Bacteroidota</taxon>
        <taxon>Flavobacteriia</taxon>
        <taxon>Flavobacteriales</taxon>
        <taxon>Flavobacteriaceae</taxon>
        <taxon>Antarcticibacterium</taxon>
    </lineage>
</organism>
<dbReference type="InterPro" id="IPR050834">
    <property type="entry name" value="Glycosyltransf_2"/>
</dbReference>
<dbReference type="Gene3D" id="3.90.550.10">
    <property type="entry name" value="Spore Coat Polysaccharide Biosynthesis Protein SpsA, Chain A"/>
    <property type="match status" value="1"/>
</dbReference>
<dbReference type="InterPro" id="IPR029044">
    <property type="entry name" value="Nucleotide-diphossugar_trans"/>
</dbReference>
<feature type="domain" description="Glycosyltransferase 2-like" evidence="1">
    <location>
        <begin position="4"/>
        <end position="143"/>
    </location>
</feature>
<dbReference type="EMBL" id="CP040812">
    <property type="protein sequence ID" value="QCY70587.1"/>
    <property type="molecule type" value="Genomic_DNA"/>
</dbReference>
<dbReference type="KEGG" id="afla:FHG64_14920"/>
<accession>A0A5B7X5D1</accession>
<keyword evidence="3" id="KW-1185">Reference proteome</keyword>
<dbReference type="CDD" id="cd00761">
    <property type="entry name" value="Glyco_tranf_GTA_type"/>
    <property type="match status" value="1"/>
</dbReference>
<dbReference type="PANTHER" id="PTHR43685">
    <property type="entry name" value="GLYCOSYLTRANSFERASE"/>
    <property type="match status" value="1"/>
</dbReference>
<dbReference type="Pfam" id="PF00535">
    <property type="entry name" value="Glycos_transf_2"/>
    <property type="match status" value="1"/>
</dbReference>
<sequence length="331" mass="37853">MNFSLIICTYKRPQVITKLLESVFLQNLVPNEIIVVDSSPDVHTKDLLKGDKYRGLKYYKVGKEDQGLTRQRNFGIRETNEDIEVITFLDDDIILEPDYFENLIATYSEKPDAIGVGGYIINEVDWRKAVKLSTFNEFTKDGYTRNLGSRNLLRKKLGLLSDKPPGFMPEYSNGLSIGFLPPSGKTYPVEFFMGGVASYRKKLFKSLSFSNYFEGYGLYEDMDFCIRASRLGQLYVNTSARVIHNHAESGRPDHLKYGKMVIRNGWYVWRLKHPQPCLTNKLKWYATAILLGGIRFGNVLTTKNRSAALFESLGRLSGLVDLLFHKPKINQ</sequence>
<dbReference type="SUPFAM" id="SSF53448">
    <property type="entry name" value="Nucleotide-diphospho-sugar transferases"/>
    <property type="match status" value="1"/>
</dbReference>
<dbReference type="Proteomes" id="UP000309016">
    <property type="component" value="Chromosome"/>
</dbReference>
<evidence type="ECO:0000259" key="1">
    <source>
        <dbReference type="Pfam" id="PF00535"/>
    </source>
</evidence>
<dbReference type="GO" id="GO:0016740">
    <property type="term" value="F:transferase activity"/>
    <property type="evidence" value="ECO:0007669"/>
    <property type="project" value="UniProtKB-KW"/>
</dbReference>